<comment type="caution">
    <text evidence="7">The sequence shown here is derived from an EMBL/GenBank/DDBJ whole genome shotgun (WGS) entry which is preliminary data.</text>
</comment>
<evidence type="ECO:0000256" key="4">
    <source>
        <dbReference type="ARBA" id="ARBA00022801"/>
    </source>
</evidence>
<dbReference type="PANTHER" id="PTHR43768">
    <property type="entry name" value="TREHALOSE 6-PHOSPHATE PHOSPHATASE"/>
    <property type="match status" value="1"/>
</dbReference>
<dbReference type="GO" id="GO:0046872">
    <property type="term" value="F:metal ion binding"/>
    <property type="evidence" value="ECO:0007669"/>
    <property type="project" value="UniProtKB-KW"/>
</dbReference>
<dbReference type="Proteomes" id="UP000360750">
    <property type="component" value="Unassembled WGS sequence"/>
</dbReference>
<gene>
    <name evidence="7" type="primary">otsB</name>
    <name evidence="7" type="ORF">NCTC8139_03130</name>
</gene>
<evidence type="ECO:0000256" key="5">
    <source>
        <dbReference type="ARBA" id="ARBA00024179"/>
    </source>
</evidence>
<dbReference type="InterPro" id="IPR006379">
    <property type="entry name" value="HAD-SF_hydro_IIB"/>
</dbReference>
<dbReference type="Gene3D" id="3.30.70.1020">
    <property type="entry name" value="Trehalose-6-phosphate phosphatase related protein, domain 2"/>
    <property type="match status" value="1"/>
</dbReference>
<dbReference type="GeneID" id="60751113"/>
<sequence length="266" mass="27444">MSATGITPALREALAAASRARRLLLASDYDGCVSPIVSRPEDAVPNPASIVALEKAAALPDTEVAVVSGRELAVLADLSGLTAPVTLVGSHGSEFDTGFVVEVTDAKRALLARIVDELRSIAARFPGSTVETKPAAAVLHVRNAEPADAGAALDAARFGPGSWEGVHSTEGKAVLELAVIETSKGHALDILRERLDCDVVIYLGDDVTDEKAFAHLRPDAGDVGIKVGEGETAAAHRVADTDDVASVLDFVATRRADALGAESPQG</sequence>
<dbReference type="EC" id="3.1.3.12" evidence="6"/>
<keyword evidence="6" id="KW-0479">Metal-binding</keyword>
<comment type="function">
    <text evidence="5 6">Removes the phosphate from trehalose 6-phosphate to produce free trehalose.</text>
</comment>
<evidence type="ECO:0000256" key="1">
    <source>
        <dbReference type="ARBA" id="ARBA00000500"/>
    </source>
</evidence>
<reference evidence="7 8" key="1">
    <citation type="submission" date="2019-02" db="EMBL/GenBank/DDBJ databases">
        <authorList>
            <consortium name="Pathogen Informatics"/>
        </authorList>
    </citation>
    <scope>NUCLEOTIDE SEQUENCE [LARGE SCALE GENOMIC DNA]</scope>
    <source>
        <strain evidence="7 8">3012STDY6756503</strain>
    </source>
</reference>
<evidence type="ECO:0000313" key="8">
    <source>
        <dbReference type="Proteomes" id="UP000360750"/>
    </source>
</evidence>
<organism evidence="7 8">
    <name type="scientific">Gordonia paraffinivorans</name>
    <dbReference type="NCBI Taxonomy" id="175628"/>
    <lineage>
        <taxon>Bacteria</taxon>
        <taxon>Bacillati</taxon>
        <taxon>Actinomycetota</taxon>
        <taxon>Actinomycetes</taxon>
        <taxon>Mycobacteriales</taxon>
        <taxon>Gordoniaceae</taxon>
        <taxon>Gordonia</taxon>
    </lineage>
</organism>
<dbReference type="InterPro" id="IPR003337">
    <property type="entry name" value="Trehalose_PPase"/>
</dbReference>
<comment type="cofactor">
    <cofactor evidence="6">
        <name>Mg(2+)</name>
        <dbReference type="ChEBI" id="CHEBI:18420"/>
    </cofactor>
</comment>
<dbReference type="InterPro" id="IPR044651">
    <property type="entry name" value="OTSB-like"/>
</dbReference>
<dbReference type="InterPro" id="IPR036412">
    <property type="entry name" value="HAD-like_sf"/>
</dbReference>
<accession>A0ABD7V5Y2</accession>
<dbReference type="Pfam" id="PF02358">
    <property type="entry name" value="Trehalose_PPase"/>
    <property type="match status" value="1"/>
</dbReference>
<evidence type="ECO:0000256" key="6">
    <source>
        <dbReference type="RuleBase" id="RU361117"/>
    </source>
</evidence>
<comment type="catalytic activity">
    <reaction evidence="1 6">
        <text>alpha,alpha-trehalose 6-phosphate + H2O = alpha,alpha-trehalose + phosphate</text>
        <dbReference type="Rhea" id="RHEA:23420"/>
        <dbReference type="ChEBI" id="CHEBI:15377"/>
        <dbReference type="ChEBI" id="CHEBI:16551"/>
        <dbReference type="ChEBI" id="CHEBI:43474"/>
        <dbReference type="ChEBI" id="CHEBI:58429"/>
        <dbReference type="EC" id="3.1.3.12"/>
    </reaction>
</comment>
<dbReference type="EMBL" id="CAACYD010000007">
    <property type="protein sequence ID" value="VFA89564.1"/>
    <property type="molecule type" value="Genomic_DNA"/>
</dbReference>
<evidence type="ECO:0000256" key="2">
    <source>
        <dbReference type="ARBA" id="ARBA00005199"/>
    </source>
</evidence>
<dbReference type="NCBIfam" id="TIGR00685">
    <property type="entry name" value="T6PP"/>
    <property type="match status" value="1"/>
</dbReference>
<dbReference type="InterPro" id="IPR023214">
    <property type="entry name" value="HAD_sf"/>
</dbReference>
<keyword evidence="4 6" id="KW-0378">Hydrolase</keyword>
<dbReference type="SUPFAM" id="SSF56784">
    <property type="entry name" value="HAD-like"/>
    <property type="match status" value="1"/>
</dbReference>
<evidence type="ECO:0000313" key="7">
    <source>
        <dbReference type="EMBL" id="VFA89564.1"/>
    </source>
</evidence>
<comment type="pathway">
    <text evidence="2 6">Glycan biosynthesis; trehalose biosynthesis.</text>
</comment>
<proteinExistence type="inferred from homology"/>
<dbReference type="NCBIfam" id="TIGR01484">
    <property type="entry name" value="HAD-SF-IIB"/>
    <property type="match status" value="1"/>
</dbReference>
<name>A0ABD7V5Y2_9ACTN</name>
<dbReference type="PANTHER" id="PTHR43768:SF3">
    <property type="entry name" value="TREHALOSE 6-PHOSPHATE PHOSPHATASE"/>
    <property type="match status" value="1"/>
</dbReference>
<dbReference type="RefSeq" id="WP_131734818.1">
    <property type="nucleotide sequence ID" value="NZ_CAACYD010000007.1"/>
</dbReference>
<dbReference type="GO" id="GO:0004805">
    <property type="term" value="F:trehalose-phosphatase activity"/>
    <property type="evidence" value="ECO:0007669"/>
    <property type="project" value="UniProtKB-EC"/>
</dbReference>
<dbReference type="Gene3D" id="3.40.50.1000">
    <property type="entry name" value="HAD superfamily/HAD-like"/>
    <property type="match status" value="1"/>
</dbReference>
<keyword evidence="6" id="KW-0460">Magnesium</keyword>
<dbReference type="AlphaFoldDB" id="A0ABD7V5Y2"/>
<evidence type="ECO:0000256" key="3">
    <source>
        <dbReference type="ARBA" id="ARBA00008770"/>
    </source>
</evidence>
<comment type="similarity">
    <text evidence="3 6">Belongs to the trehalose phosphatase family.</text>
</comment>
<protein>
    <recommendedName>
        <fullName evidence="6">Trehalose 6-phosphate phosphatase</fullName>
        <ecNumber evidence="6">3.1.3.12</ecNumber>
    </recommendedName>
</protein>